<protein>
    <submittedName>
        <fullName evidence="1">Uncharacterized protein</fullName>
    </submittedName>
</protein>
<dbReference type="AlphaFoldDB" id="A0A6G7J7R5"/>
<dbReference type="EMBL" id="CP049616">
    <property type="protein sequence ID" value="QII46913.1"/>
    <property type="molecule type" value="Genomic_DNA"/>
</dbReference>
<dbReference type="RefSeq" id="WP_166250253.1">
    <property type="nucleotide sequence ID" value="NZ_CP049616.1"/>
</dbReference>
<reference evidence="1 2" key="1">
    <citation type="submission" date="2020-02" db="EMBL/GenBank/DDBJ databases">
        <title>Complete genome of Muricauda sp. 501str8.</title>
        <authorList>
            <person name="Dong B."/>
            <person name="Zhu S."/>
            <person name="Yang J."/>
            <person name="Chen J."/>
        </authorList>
    </citation>
    <scope>NUCLEOTIDE SEQUENCE [LARGE SCALE GENOMIC DNA]</scope>
    <source>
        <strain evidence="1 2">501str8</strain>
    </source>
</reference>
<evidence type="ECO:0000313" key="2">
    <source>
        <dbReference type="Proteomes" id="UP000502928"/>
    </source>
</evidence>
<name>A0A6G7J7R5_9FLAO</name>
<sequence>MKFIYTIILTAFLLVALKGNAQVKIGDNLQLIDASSLLELESSSRVFVLTRVTENQMNAITPLNGALVYNTDAQCIFMYSGDSWRNLCRNNGYINALGNNGLSVVNGNTVQLGGSLVRPTTIQTDAINTLTITGLEENNDLSNATMVVLDDTGALTKTPLDALVQKQESVIAASEGQNQFTTPQTITDTDKIDVYRNGIKIGFSAIGPNLIELQPDVICFANDEIRIVQIQ</sequence>
<dbReference type="KEGG" id="mut:GVT53_20255"/>
<evidence type="ECO:0000313" key="1">
    <source>
        <dbReference type="EMBL" id="QII46913.1"/>
    </source>
</evidence>
<organism evidence="1 2">
    <name type="scientific">Flagellimonas oceani</name>
    <dbReference type="NCBI Taxonomy" id="2698672"/>
    <lineage>
        <taxon>Bacteria</taxon>
        <taxon>Pseudomonadati</taxon>
        <taxon>Bacteroidota</taxon>
        <taxon>Flavobacteriia</taxon>
        <taxon>Flavobacteriales</taxon>
        <taxon>Flavobacteriaceae</taxon>
        <taxon>Flagellimonas</taxon>
    </lineage>
</organism>
<proteinExistence type="predicted"/>
<gene>
    <name evidence="1" type="ORF">GVT53_20255</name>
</gene>
<dbReference type="Proteomes" id="UP000502928">
    <property type="component" value="Chromosome"/>
</dbReference>
<keyword evidence="2" id="KW-1185">Reference proteome</keyword>
<accession>A0A6G7J7R5</accession>